<dbReference type="GO" id="GO:0003964">
    <property type="term" value="F:RNA-directed DNA polymerase activity"/>
    <property type="evidence" value="ECO:0007669"/>
    <property type="project" value="UniProtKB-KW"/>
</dbReference>
<sequence>MVEELSYSFVQSNMAYKSEELLSDAMAPLLIEFSELFEAPTRLPPPHSHDHRIPLQPGAGPICVCPYRSPHFHKQEIECLVKEMLSQGSVLALPNFQLLFVVECDASGNGLGAVLMQEQRPIAYFSTALNGKRLLLSTYEKELMALVLTVKKWRPYLLGHHFVVQTNQRNLKFLWEQQIMTEPQQKWLLKLMGYDFSIEFKRGKNNMAANALSRNDTRGEFNAVSSPLPQWLESIKVENQSHPELQRIHHLHEQGEAIGP</sequence>
<dbReference type="Proteomes" id="UP000288805">
    <property type="component" value="Unassembled WGS sequence"/>
</dbReference>
<keyword evidence="6" id="KW-0695">RNA-directed DNA polymerase</keyword>
<keyword evidence="5" id="KW-0378">Hydrolase</keyword>
<dbReference type="Gene3D" id="3.10.20.370">
    <property type="match status" value="1"/>
</dbReference>
<dbReference type="GO" id="GO:0016787">
    <property type="term" value="F:hydrolase activity"/>
    <property type="evidence" value="ECO:0007669"/>
    <property type="project" value="UniProtKB-KW"/>
</dbReference>
<reference evidence="8 9" key="1">
    <citation type="journal article" date="2018" name="PLoS Genet.">
        <title>Population sequencing reveals clonal diversity and ancestral inbreeding in the grapevine cultivar Chardonnay.</title>
        <authorList>
            <person name="Roach M.J."/>
            <person name="Johnson D.L."/>
            <person name="Bohlmann J."/>
            <person name="van Vuuren H.J."/>
            <person name="Jones S.J."/>
            <person name="Pretorius I.S."/>
            <person name="Schmidt S.A."/>
            <person name="Borneman A.R."/>
        </authorList>
    </citation>
    <scope>NUCLEOTIDE SEQUENCE [LARGE SCALE GENOMIC DNA]</scope>
    <source>
        <strain evidence="9">cv. Chardonnay</strain>
        <tissue evidence="8">Leaf</tissue>
    </source>
</reference>
<gene>
    <name evidence="8" type="primary">pol_2049</name>
    <name evidence="8" type="ORF">CK203_062775</name>
</gene>
<evidence type="ECO:0000256" key="3">
    <source>
        <dbReference type="ARBA" id="ARBA00022722"/>
    </source>
</evidence>
<protein>
    <submittedName>
        <fullName evidence="8">Retrovirus-related Pol polyprotein from transposon 17.6</fullName>
    </submittedName>
</protein>
<evidence type="ECO:0000256" key="1">
    <source>
        <dbReference type="ARBA" id="ARBA00022679"/>
    </source>
</evidence>
<keyword evidence="4" id="KW-0255">Endonuclease</keyword>
<dbReference type="InterPro" id="IPR041373">
    <property type="entry name" value="RT_RNaseH"/>
</dbReference>
<evidence type="ECO:0000313" key="9">
    <source>
        <dbReference type="Proteomes" id="UP000288805"/>
    </source>
</evidence>
<dbReference type="FunFam" id="3.10.20.370:FF:000001">
    <property type="entry name" value="Retrovirus-related Pol polyprotein from transposon 17.6-like protein"/>
    <property type="match status" value="1"/>
</dbReference>
<keyword evidence="1" id="KW-0808">Transferase</keyword>
<dbReference type="SUPFAM" id="SSF56672">
    <property type="entry name" value="DNA/RNA polymerases"/>
    <property type="match status" value="2"/>
</dbReference>
<accession>A0A438GB36</accession>
<dbReference type="EMBL" id="QGNW01000497">
    <property type="protein sequence ID" value="RVW69432.1"/>
    <property type="molecule type" value="Genomic_DNA"/>
</dbReference>
<dbReference type="PANTHER" id="PTHR37984:SF5">
    <property type="entry name" value="PROTEIN NYNRIN-LIKE"/>
    <property type="match status" value="1"/>
</dbReference>
<proteinExistence type="predicted"/>
<dbReference type="GO" id="GO:0004519">
    <property type="term" value="F:endonuclease activity"/>
    <property type="evidence" value="ECO:0007669"/>
    <property type="project" value="UniProtKB-KW"/>
</dbReference>
<dbReference type="Pfam" id="PF17917">
    <property type="entry name" value="RT_RNaseH"/>
    <property type="match status" value="1"/>
</dbReference>
<evidence type="ECO:0000256" key="2">
    <source>
        <dbReference type="ARBA" id="ARBA00022695"/>
    </source>
</evidence>
<comment type="caution">
    <text evidence="8">The sequence shown here is derived from an EMBL/GenBank/DDBJ whole genome shotgun (WGS) entry which is preliminary data.</text>
</comment>
<dbReference type="CDD" id="cd09274">
    <property type="entry name" value="RNase_HI_RT_Ty3"/>
    <property type="match status" value="1"/>
</dbReference>
<dbReference type="InterPro" id="IPR050951">
    <property type="entry name" value="Retrovirus_Pol_polyprotein"/>
</dbReference>
<dbReference type="InterPro" id="IPR043502">
    <property type="entry name" value="DNA/RNA_pol_sf"/>
</dbReference>
<name>A0A438GB36_VITVI</name>
<evidence type="ECO:0000256" key="6">
    <source>
        <dbReference type="ARBA" id="ARBA00022918"/>
    </source>
</evidence>
<evidence type="ECO:0000256" key="5">
    <source>
        <dbReference type="ARBA" id="ARBA00022801"/>
    </source>
</evidence>
<evidence type="ECO:0000259" key="7">
    <source>
        <dbReference type="Pfam" id="PF17917"/>
    </source>
</evidence>
<organism evidence="8 9">
    <name type="scientific">Vitis vinifera</name>
    <name type="common">Grape</name>
    <dbReference type="NCBI Taxonomy" id="29760"/>
    <lineage>
        <taxon>Eukaryota</taxon>
        <taxon>Viridiplantae</taxon>
        <taxon>Streptophyta</taxon>
        <taxon>Embryophyta</taxon>
        <taxon>Tracheophyta</taxon>
        <taxon>Spermatophyta</taxon>
        <taxon>Magnoliopsida</taxon>
        <taxon>eudicotyledons</taxon>
        <taxon>Gunneridae</taxon>
        <taxon>Pentapetalae</taxon>
        <taxon>rosids</taxon>
        <taxon>Vitales</taxon>
        <taxon>Vitaceae</taxon>
        <taxon>Viteae</taxon>
        <taxon>Vitis</taxon>
    </lineage>
</organism>
<keyword evidence="2" id="KW-0548">Nucleotidyltransferase</keyword>
<dbReference type="PANTHER" id="PTHR37984">
    <property type="entry name" value="PROTEIN CBG26694"/>
    <property type="match status" value="1"/>
</dbReference>
<feature type="domain" description="Reverse transcriptase RNase H-like" evidence="7">
    <location>
        <begin position="96"/>
        <end position="194"/>
    </location>
</feature>
<keyword evidence="3" id="KW-0540">Nuclease</keyword>
<dbReference type="AlphaFoldDB" id="A0A438GB36"/>
<evidence type="ECO:0000256" key="4">
    <source>
        <dbReference type="ARBA" id="ARBA00022759"/>
    </source>
</evidence>
<evidence type="ECO:0000313" key="8">
    <source>
        <dbReference type="EMBL" id="RVW69432.1"/>
    </source>
</evidence>